<feature type="region of interest" description="Disordered" evidence="1">
    <location>
        <begin position="72"/>
        <end position="100"/>
    </location>
</feature>
<gene>
    <name evidence="3" type="ORF">GGR06_003531</name>
</gene>
<proteinExistence type="predicted"/>
<dbReference type="Pfam" id="PF16231">
    <property type="entry name" value="DUF4890"/>
    <property type="match status" value="1"/>
</dbReference>
<evidence type="ECO:0000313" key="3">
    <source>
        <dbReference type="EMBL" id="MBB4045712.1"/>
    </source>
</evidence>
<feature type="signal peptide" evidence="2">
    <location>
        <begin position="1"/>
        <end position="20"/>
    </location>
</feature>
<feature type="chain" id="PRO_5032508904" description="DUF4890 domain-containing protein" evidence="2">
    <location>
        <begin position="21"/>
        <end position="138"/>
    </location>
</feature>
<protein>
    <recommendedName>
        <fullName evidence="5">DUF4890 domain-containing protein</fullName>
    </recommendedName>
</protein>
<evidence type="ECO:0000256" key="1">
    <source>
        <dbReference type="SAM" id="MobiDB-lite"/>
    </source>
</evidence>
<evidence type="ECO:0000313" key="4">
    <source>
        <dbReference type="Proteomes" id="UP000560658"/>
    </source>
</evidence>
<evidence type="ECO:0000256" key="2">
    <source>
        <dbReference type="SAM" id="SignalP"/>
    </source>
</evidence>
<evidence type="ECO:0008006" key="5">
    <source>
        <dbReference type="Google" id="ProtNLM"/>
    </source>
</evidence>
<keyword evidence="2" id="KW-0732">Signal</keyword>
<accession>A0A840DBF2</accession>
<reference evidence="3" key="1">
    <citation type="submission" date="2020-08" db="EMBL/GenBank/DDBJ databases">
        <title>Genomic Encyclopedia of Type Strains, Phase IV (KMG-IV): sequencing the most valuable type-strain genomes for metagenomic binning, comparative biology and taxonomic classification.</title>
        <authorList>
            <person name="Goeker M."/>
        </authorList>
    </citation>
    <scope>NUCLEOTIDE SEQUENCE [LARGE SCALE GENOMIC DNA]</scope>
    <source>
        <strain evidence="3">DSM 105720</strain>
    </source>
</reference>
<organism evidence="3 4">
    <name type="scientific">Bacteroides reticulotermitis</name>
    <dbReference type="NCBI Taxonomy" id="1133319"/>
    <lineage>
        <taxon>Bacteria</taxon>
        <taxon>Pseudomonadati</taxon>
        <taxon>Bacteroidota</taxon>
        <taxon>Bacteroidia</taxon>
        <taxon>Bacteroidales</taxon>
        <taxon>Bacteroidaceae</taxon>
        <taxon>Bacteroides</taxon>
    </lineage>
</organism>
<keyword evidence="4" id="KW-1185">Reference proteome</keyword>
<feature type="region of interest" description="Disordered" evidence="1">
    <location>
        <begin position="117"/>
        <end position="138"/>
    </location>
</feature>
<sequence>MKRIVFWMVALLLVSGTAMAQQGNRRGGERMDPKTRAQHMTERMVKEYALDEGQSKQLLEVNLAWAEKMAANLPGGSKGEGTAKLSKEEQAKKIDEMKKSREDYEAQLKKILSKDQYDSYVKKQAEREKQMKERRSNR</sequence>
<dbReference type="RefSeq" id="WP_183209315.1">
    <property type="nucleotide sequence ID" value="NZ_JACIER010000017.1"/>
</dbReference>
<dbReference type="InterPro" id="IPR032612">
    <property type="entry name" value="DUF4890"/>
</dbReference>
<name>A0A840DBF2_9BACE</name>
<feature type="compositionally biased region" description="Basic and acidic residues" evidence="1">
    <location>
        <begin position="85"/>
        <end position="100"/>
    </location>
</feature>
<dbReference type="AlphaFoldDB" id="A0A840DBF2"/>
<dbReference type="Proteomes" id="UP000560658">
    <property type="component" value="Unassembled WGS sequence"/>
</dbReference>
<comment type="caution">
    <text evidence="3">The sequence shown here is derived from an EMBL/GenBank/DDBJ whole genome shotgun (WGS) entry which is preliminary data.</text>
</comment>
<dbReference type="EMBL" id="JACIER010000017">
    <property type="protein sequence ID" value="MBB4045712.1"/>
    <property type="molecule type" value="Genomic_DNA"/>
</dbReference>